<name>A0ABD3HXM5_9MARC</name>
<evidence type="ECO:0000256" key="4">
    <source>
        <dbReference type="PROSITE-ProRule" id="PRU00228"/>
    </source>
</evidence>
<evidence type="ECO:0000313" key="9">
    <source>
        <dbReference type="Proteomes" id="UP001633002"/>
    </source>
</evidence>
<dbReference type="InterPro" id="IPR000270">
    <property type="entry name" value="PB1_dom"/>
</dbReference>
<dbReference type="GO" id="GO:0008270">
    <property type="term" value="F:zinc ion binding"/>
    <property type="evidence" value="ECO:0007669"/>
    <property type="project" value="UniProtKB-KW"/>
</dbReference>
<feature type="domain" description="ZZ-type" evidence="6">
    <location>
        <begin position="134"/>
        <end position="185"/>
    </location>
</feature>
<comment type="caution">
    <text evidence="8">The sequence shown here is derived from an EMBL/GenBank/DDBJ whole genome shotgun (WGS) entry which is preliminary data.</text>
</comment>
<dbReference type="InterPro" id="IPR000433">
    <property type="entry name" value="Znf_ZZ"/>
</dbReference>
<keyword evidence="9" id="KW-1185">Reference proteome</keyword>
<dbReference type="PROSITE" id="PS51745">
    <property type="entry name" value="PB1"/>
    <property type="match status" value="1"/>
</dbReference>
<dbReference type="SMART" id="SM00291">
    <property type="entry name" value="ZnF_ZZ"/>
    <property type="match status" value="1"/>
</dbReference>
<dbReference type="Pfam" id="PF00569">
    <property type="entry name" value="ZZ"/>
    <property type="match status" value="1"/>
</dbReference>
<evidence type="ECO:0008006" key="10">
    <source>
        <dbReference type="Google" id="ProtNLM"/>
    </source>
</evidence>
<evidence type="ECO:0000313" key="8">
    <source>
        <dbReference type="EMBL" id="KAL3695022.1"/>
    </source>
</evidence>
<dbReference type="SUPFAM" id="SSF57850">
    <property type="entry name" value="RING/U-box"/>
    <property type="match status" value="1"/>
</dbReference>
<dbReference type="AlphaFoldDB" id="A0ABD3HXM5"/>
<dbReference type="SUPFAM" id="SSF54277">
    <property type="entry name" value="CAD &amp; PB1 domains"/>
    <property type="match status" value="1"/>
</dbReference>
<dbReference type="InterPro" id="IPR043145">
    <property type="entry name" value="Znf_ZZ_sf"/>
</dbReference>
<evidence type="ECO:0000256" key="1">
    <source>
        <dbReference type="ARBA" id="ARBA00022723"/>
    </source>
</evidence>
<dbReference type="EMBL" id="JBJQOH010000003">
    <property type="protein sequence ID" value="KAL3695022.1"/>
    <property type="molecule type" value="Genomic_DNA"/>
</dbReference>
<evidence type="ECO:0000256" key="3">
    <source>
        <dbReference type="ARBA" id="ARBA00022833"/>
    </source>
</evidence>
<keyword evidence="2 4" id="KW-0863">Zinc-finger</keyword>
<dbReference type="PANTHER" id="PTHR20930">
    <property type="entry name" value="OVARIAN CARCINOMA ANTIGEN CA125-RELATED"/>
    <property type="match status" value="1"/>
</dbReference>
<dbReference type="Pfam" id="PF00564">
    <property type="entry name" value="PB1"/>
    <property type="match status" value="1"/>
</dbReference>
<evidence type="ECO:0000256" key="5">
    <source>
        <dbReference type="SAM" id="MobiDB-lite"/>
    </source>
</evidence>
<dbReference type="Gene3D" id="3.10.20.90">
    <property type="entry name" value="Phosphatidylinositol 3-kinase Catalytic Subunit, Chain A, domain 1"/>
    <property type="match status" value="1"/>
</dbReference>
<sequence length="236" mass="26079">MSYVIKVTHEETLRRLTFENQPGAPGGLKFAELEAQVRELFELPAGTKLKLTYVDCDNDLVTMRNDVDLKDACVMQRLNPLRLKAVIPVQMQMEPVRQPLPKQAAKKQQASAASGSANQPAAAPAARDANQPIHHSVQCDSCGTTPIIGHRYQSKMRNNYDLCGNCLAKVGNRNGEFVLVDPPDAATQATLERMRQQKELADLQSMLYYNEAANSIAVEGARGVARLAGGYRDQRW</sequence>
<accession>A0ABD3HXM5</accession>
<protein>
    <recommendedName>
        <fullName evidence="10">PB1 domain-containing protein</fullName>
    </recommendedName>
</protein>
<evidence type="ECO:0000259" key="7">
    <source>
        <dbReference type="PROSITE" id="PS51745"/>
    </source>
</evidence>
<dbReference type="Gene3D" id="3.30.60.90">
    <property type="match status" value="1"/>
</dbReference>
<proteinExistence type="predicted"/>
<reference evidence="8 9" key="1">
    <citation type="submission" date="2024-09" db="EMBL/GenBank/DDBJ databases">
        <title>Chromosome-scale assembly of Riccia sorocarpa.</title>
        <authorList>
            <person name="Paukszto L."/>
        </authorList>
    </citation>
    <scope>NUCLEOTIDE SEQUENCE [LARGE SCALE GENOMIC DNA]</scope>
    <source>
        <strain evidence="8">LP-2024</strain>
        <tissue evidence="8">Aerial parts of the thallus</tissue>
    </source>
</reference>
<organism evidence="8 9">
    <name type="scientific">Riccia sorocarpa</name>
    <dbReference type="NCBI Taxonomy" id="122646"/>
    <lineage>
        <taxon>Eukaryota</taxon>
        <taxon>Viridiplantae</taxon>
        <taxon>Streptophyta</taxon>
        <taxon>Embryophyta</taxon>
        <taxon>Marchantiophyta</taxon>
        <taxon>Marchantiopsida</taxon>
        <taxon>Marchantiidae</taxon>
        <taxon>Marchantiales</taxon>
        <taxon>Ricciaceae</taxon>
        <taxon>Riccia</taxon>
    </lineage>
</organism>
<dbReference type="Proteomes" id="UP001633002">
    <property type="component" value="Unassembled WGS sequence"/>
</dbReference>
<feature type="domain" description="PB1" evidence="7">
    <location>
        <begin position="2"/>
        <end position="85"/>
    </location>
</feature>
<dbReference type="InterPro" id="IPR053793">
    <property type="entry name" value="PB1-like"/>
</dbReference>
<keyword evidence="3" id="KW-0862">Zinc</keyword>
<dbReference type="PANTHER" id="PTHR20930:SF0">
    <property type="entry name" value="PROTEIN ILRUN"/>
    <property type="match status" value="1"/>
</dbReference>
<feature type="compositionally biased region" description="Low complexity" evidence="5">
    <location>
        <begin position="101"/>
        <end position="126"/>
    </location>
</feature>
<dbReference type="SMART" id="SM00666">
    <property type="entry name" value="PB1"/>
    <property type="match status" value="1"/>
</dbReference>
<evidence type="ECO:0000259" key="6">
    <source>
        <dbReference type="PROSITE" id="PS50135"/>
    </source>
</evidence>
<keyword evidence="1" id="KW-0479">Metal-binding</keyword>
<dbReference type="PROSITE" id="PS50135">
    <property type="entry name" value="ZF_ZZ_2"/>
    <property type="match status" value="1"/>
</dbReference>
<feature type="region of interest" description="Disordered" evidence="5">
    <location>
        <begin position="99"/>
        <end position="130"/>
    </location>
</feature>
<evidence type="ECO:0000256" key="2">
    <source>
        <dbReference type="ARBA" id="ARBA00022771"/>
    </source>
</evidence>
<gene>
    <name evidence="8" type="ORF">R1sor_008673</name>
</gene>